<dbReference type="Pfam" id="PF03354">
    <property type="entry name" value="TerL_ATPase"/>
    <property type="match status" value="1"/>
</dbReference>
<dbReference type="InterPro" id="IPR046461">
    <property type="entry name" value="TerL_ATPase"/>
</dbReference>
<dbReference type="EMBL" id="CP033230">
    <property type="protein sequence ID" value="AYO80822.1"/>
    <property type="molecule type" value="Genomic_DNA"/>
</dbReference>
<dbReference type="Pfam" id="PF20441">
    <property type="entry name" value="TerL_nuclease"/>
    <property type="match status" value="1"/>
</dbReference>
<evidence type="ECO:0000313" key="4">
    <source>
        <dbReference type="Proteomes" id="UP000280708"/>
    </source>
</evidence>
<dbReference type="Proteomes" id="UP000280708">
    <property type="component" value="Chromosome"/>
</dbReference>
<proteinExistence type="predicted"/>
<organism evidence="3 4">
    <name type="scientific">Sphingobium yanoikuyae</name>
    <name type="common">Sphingomonas yanoikuyae</name>
    <dbReference type="NCBI Taxonomy" id="13690"/>
    <lineage>
        <taxon>Bacteria</taxon>
        <taxon>Pseudomonadati</taxon>
        <taxon>Pseudomonadota</taxon>
        <taxon>Alphaproteobacteria</taxon>
        <taxon>Sphingomonadales</taxon>
        <taxon>Sphingomonadaceae</taxon>
        <taxon>Sphingobium</taxon>
    </lineage>
</organism>
<dbReference type="InterPro" id="IPR046462">
    <property type="entry name" value="TerL_nuclease"/>
</dbReference>
<dbReference type="GO" id="GO:0004519">
    <property type="term" value="F:endonuclease activity"/>
    <property type="evidence" value="ECO:0007669"/>
    <property type="project" value="InterPro"/>
</dbReference>
<dbReference type="InterPro" id="IPR027417">
    <property type="entry name" value="P-loop_NTPase"/>
</dbReference>
<protein>
    <submittedName>
        <fullName evidence="3">Terminase large subunit</fullName>
    </submittedName>
</protein>
<dbReference type="PANTHER" id="PTHR41287">
    <property type="match status" value="1"/>
</dbReference>
<reference evidence="3 4" key="1">
    <citation type="submission" date="2018-10" db="EMBL/GenBank/DDBJ databases">
        <title>Characterization and genome analysis of a novel bacterium Sphingobium yanoikuyae SJTF8 capable of degrading PAHs.</title>
        <authorList>
            <person name="Yin C."/>
            <person name="Xiong W."/>
            <person name="Liang R."/>
        </authorList>
    </citation>
    <scope>NUCLEOTIDE SEQUENCE [LARGE SCALE GENOMIC DNA]</scope>
    <source>
        <strain evidence="3 4">SJTF8</strain>
    </source>
</reference>
<dbReference type="AlphaFoldDB" id="A0A3G2V3B4"/>
<dbReference type="PANTHER" id="PTHR41287:SF1">
    <property type="entry name" value="PROTEIN YMFN"/>
    <property type="match status" value="1"/>
</dbReference>
<accession>A0A3G2V3B4</accession>
<dbReference type="InterPro" id="IPR005021">
    <property type="entry name" value="Terminase_largesu-like"/>
</dbReference>
<evidence type="ECO:0000259" key="2">
    <source>
        <dbReference type="Pfam" id="PF20441"/>
    </source>
</evidence>
<feature type="domain" description="Terminase large subunit-like ATPase" evidence="1">
    <location>
        <begin position="52"/>
        <end position="225"/>
    </location>
</feature>
<gene>
    <name evidence="3" type="ORF">EBF16_27355</name>
</gene>
<evidence type="ECO:0000259" key="1">
    <source>
        <dbReference type="Pfam" id="PF03354"/>
    </source>
</evidence>
<evidence type="ECO:0000313" key="3">
    <source>
        <dbReference type="EMBL" id="AYO80822.1"/>
    </source>
</evidence>
<name>A0A3G2V3B4_SPHYA</name>
<dbReference type="Gene3D" id="3.40.50.300">
    <property type="entry name" value="P-loop containing nucleotide triphosphate hydrolases"/>
    <property type="match status" value="1"/>
</dbReference>
<sequence>MLALAELHQPKAAPQPWEADGLTRAEKVIAFVESLPITKGFGAGERVQLIDFQREWIEAIYAEDGDGRRRVRTGLLSVARGQGKTVLAAMLCLAHLVGPECEQRGECYSAAATKDQSALIFAEMEAIIMETPWIAARVNVQRFVKTIEDMQTGSKFKALASDGFSAHGLASSFIVCDELAQWKKRELYDVLSTSMAKRREPLMLVIGTQSPYPENIMSELVDYSERLNNGEVDDESFHGVVYAVPENADPYDPANWSLANPALGVFVSQEQIAIEARRAKRMPTFEPAFLNLHCNMRVDAEPKAINPTEWKACGQAVDPEALRGRPCYGGLDLSSVRDLSALVLYFPEDGGAVLPWFWCPKAGLTQKEEVDRVPYRTWAKEGYIEPTAGSAIDKAYIARRMAMVASMFDVKGIAFDRFGFQDLKNILDREGVTLPLVEWGQGFLSMGPAVNAFETSMLDGKLRHGGHPVLRWNAGNLIFDTDPAGNRKPNKGRSIDRIDGMAALIMACGLAAKDEGPDVYRGGGIEWI</sequence>
<feature type="domain" description="Terminase large subunit-like endonuclease" evidence="2">
    <location>
        <begin position="231"/>
        <end position="515"/>
    </location>
</feature>